<keyword evidence="3" id="KW-1003">Cell membrane</keyword>
<keyword evidence="11" id="KW-1185">Reference proteome</keyword>
<evidence type="ECO:0000256" key="4">
    <source>
        <dbReference type="ARBA" id="ARBA00022692"/>
    </source>
</evidence>
<name>A0A1M6ZWV0_PSETH</name>
<gene>
    <name evidence="10" type="ORF">SAMN05443637_12532</name>
</gene>
<dbReference type="Pfam" id="PF09335">
    <property type="entry name" value="VTT_dom"/>
    <property type="match status" value="1"/>
</dbReference>
<feature type="region of interest" description="Disordered" evidence="7">
    <location>
        <begin position="193"/>
        <end position="215"/>
    </location>
</feature>
<accession>A0A1M6ZWV0</accession>
<feature type="transmembrane region" description="Helical" evidence="8">
    <location>
        <begin position="171"/>
        <end position="191"/>
    </location>
</feature>
<feature type="transmembrane region" description="Helical" evidence="8">
    <location>
        <begin position="12"/>
        <end position="35"/>
    </location>
</feature>
<organism evidence="10 11">
    <name type="scientific">Pseudonocardia thermophila</name>
    <dbReference type="NCBI Taxonomy" id="1848"/>
    <lineage>
        <taxon>Bacteria</taxon>
        <taxon>Bacillati</taxon>
        <taxon>Actinomycetota</taxon>
        <taxon>Actinomycetes</taxon>
        <taxon>Pseudonocardiales</taxon>
        <taxon>Pseudonocardiaceae</taxon>
        <taxon>Pseudonocardia</taxon>
    </lineage>
</organism>
<evidence type="ECO:0000256" key="6">
    <source>
        <dbReference type="ARBA" id="ARBA00023136"/>
    </source>
</evidence>
<dbReference type="PANTHER" id="PTHR42709">
    <property type="entry name" value="ALKALINE PHOSPHATASE LIKE PROTEIN"/>
    <property type="match status" value="1"/>
</dbReference>
<sequence>MVEGLRQLIEGALSSPWLLLVILGLAVIDALLPAVPSEALIIGGGVAAASGSQELVLVVAAAAAGSFVGESIAYFIGRRLGPAVRRRMVPGTTRATTYAHVEHLLHTRGGLILLTGRFIPAGRTVAALAAGATGLAGRRFAFFTAPGTVLSAGWSALLGFLGGAAVAGDPLIALLVGMAAGTVVTTAIGLARRGRPGAPGAEPETTAPVPVGTRS</sequence>
<evidence type="ECO:0000313" key="11">
    <source>
        <dbReference type="Proteomes" id="UP000184363"/>
    </source>
</evidence>
<feature type="transmembrane region" description="Helical" evidence="8">
    <location>
        <begin position="140"/>
        <end position="165"/>
    </location>
</feature>
<dbReference type="InterPro" id="IPR032816">
    <property type="entry name" value="VTT_dom"/>
</dbReference>
<evidence type="ECO:0000256" key="5">
    <source>
        <dbReference type="ARBA" id="ARBA00022989"/>
    </source>
</evidence>
<reference evidence="10 11" key="1">
    <citation type="submission" date="2016-11" db="EMBL/GenBank/DDBJ databases">
        <authorList>
            <person name="Jaros S."/>
            <person name="Januszkiewicz K."/>
            <person name="Wedrychowicz H."/>
        </authorList>
    </citation>
    <scope>NUCLEOTIDE SEQUENCE [LARGE SCALE GENOMIC DNA]</scope>
    <source>
        <strain evidence="10 11">DSM 43832</strain>
    </source>
</reference>
<dbReference type="AlphaFoldDB" id="A0A1M6ZWV0"/>
<dbReference type="EMBL" id="FRAP01000025">
    <property type="protein sequence ID" value="SHL34793.1"/>
    <property type="molecule type" value="Genomic_DNA"/>
</dbReference>
<dbReference type="GO" id="GO:0005886">
    <property type="term" value="C:plasma membrane"/>
    <property type="evidence" value="ECO:0007669"/>
    <property type="project" value="UniProtKB-SubCell"/>
</dbReference>
<dbReference type="Proteomes" id="UP000184363">
    <property type="component" value="Unassembled WGS sequence"/>
</dbReference>
<evidence type="ECO:0000256" key="2">
    <source>
        <dbReference type="ARBA" id="ARBA00010792"/>
    </source>
</evidence>
<comment type="similarity">
    <text evidence="2">Belongs to the DedA family.</text>
</comment>
<keyword evidence="6 8" id="KW-0472">Membrane</keyword>
<proteinExistence type="inferred from homology"/>
<feature type="domain" description="VTT" evidence="9">
    <location>
        <begin position="35"/>
        <end position="159"/>
    </location>
</feature>
<dbReference type="PANTHER" id="PTHR42709:SF6">
    <property type="entry name" value="UNDECAPRENYL PHOSPHATE TRANSPORTER A"/>
    <property type="match status" value="1"/>
</dbReference>
<keyword evidence="5 8" id="KW-1133">Transmembrane helix</keyword>
<evidence type="ECO:0000259" key="9">
    <source>
        <dbReference type="Pfam" id="PF09335"/>
    </source>
</evidence>
<dbReference type="InterPro" id="IPR051311">
    <property type="entry name" value="DedA_domain"/>
</dbReference>
<evidence type="ECO:0000256" key="3">
    <source>
        <dbReference type="ARBA" id="ARBA00022475"/>
    </source>
</evidence>
<evidence type="ECO:0000313" key="10">
    <source>
        <dbReference type="EMBL" id="SHL34793.1"/>
    </source>
</evidence>
<evidence type="ECO:0000256" key="7">
    <source>
        <dbReference type="SAM" id="MobiDB-lite"/>
    </source>
</evidence>
<feature type="transmembrane region" description="Helical" evidence="8">
    <location>
        <begin position="55"/>
        <end position="77"/>
    </location>
</feature>
<protein>
    <submittedName>
        <fullName evidence="10">Membrane protein DedA, SNARE-associated domain</fullName>
    </submittedName>
</protein>
<keyword evidence="4 8" id="KW-0812">Transmembrane</keyword>
<comment type="subcellular location">
    <subcellularLocation>
        <location evidence="1">Cell membrane</location>
        <topology evidence="1">Multi-pass membrane protein</topology>
    </subcellularLocation>
</comment>
<evidence type="ECO:0000256" key="8">
    <source>
        <dbReference type="SAM" id="Phobius"/>
    </source>
</evidence>
<evidence type="ECO:0000256" key="1">
    <source>
        <dbReference type="ARBA" id="ARBA00004651"/>
    </source>
</evidence>